<proteinExistence type="predicted"/>
<reference evidence="1 2" key="1">
    <citation type="submission" date="2013-01" db="EMBL/GenBank/DDBJ databases">
        <title>Whole genome shotgun sequence of Gordonia soli NBRC 108243.</title>
        <authorList>
            <person name="Isaki-Nakamura S."/>
            <person name="Hosoyama A."/>
            <person name="Tsuchikane K."/>
            <person name="Ando Y."/>
            <person name="Baba S."/>
            <person name="Ohji S."/>
            <person name="Hamada M."/>
            <person name="Tamura T."/>
            <person name="Yamazoe A."/>
            <person name="Yamazaki S."/>
            <person name="Fujita N."/>
        </authorList>
    </citation>
    <scope>NUCLEOTIDE SEQUENCE [LARGE SCALE GENOMIC DNA]</scope>
    <source>
        <strain evidence="1 2">NBRC 108243</strain>
    </source>
</reference>
<gene>
    <name evidence="1" type="ORF">GS4_35_00310</name>
</gene>
<protein>
    <submittedName>
        <fullName evidence="1">Uncharacterized protein</fullName>
    </submittedName>
</protein>
<dbReference type="EMBL" id="BANX01000035">
    <property type="protein sequence ID" value="GAC70455.1"/>
    <property type="molecule type" value="Genomic_DNA"/>
</dbReference>
<evidence type="ECO:0000313" key="2">
    <source>
        <dbReference type="Proteomes" id="UP000011666"/>
    </source>
</evidence>
<comment type="caution">
    <text evidence="1">The sequence shown here is derived from an EMBL/GenBank/DDBJ whole genome shotgun (WGS) entry which is preliminary data.</text>
</comment>
<evidence type="ECO:0000313" key="1">
    <source>
        <dbReference type="EMBL" id="GAC70455.1"/>
    </source>
</evidence>
<name>M0QP75_9ACTN</name>
<organism evidence="1 2">
    <name type="scientific">Gordonia soli NBRC 108243</name>
    <dbReference type="NCBI Taxonomy" id="1223545"/>
    <lineage>
        <taxon>Bacteria</taxon>
        <taxon>Bacillati</taxon>
        <taxon>Actinomycetota</taxon>
        <taxon>Actinomycetes</taxon>
        <taxon>Mycobacteriales</taxon>
        <taxon>Gordoniaceae</taxon>
        <taxon>Gordonia</taxon>
    </lineage>
</organism>
<accession>M0QP75</accession>
<keyword evidence="2" id="KW-1185">Reference proteome</keyword>
<dbReference type="AlphaFoldDB" id="M0QP75"/>
<sequence>MPVMLLISITPTNSATSSGKYLLPTDAKATVGDVARGAGEVEPEVFSGVVT</sequence>
<dbReference type="Proteomes" id="UP000011666">
    <property type="component" value="Unassembled WGS sequence"/>
</dbReference>